<evidence type="ECO:0000256" key="2">
    <source>
        <dbReference type="SAM" id="Phobius"/>
    </source>
</evidence>
<dbReference type="InParanoid" id="A0A6C2YMN6"/>
<keyword evidence="2" id="KW-0812">Transmembrane</keyword>
<organism evidence="3">
    <name type="scientific">Tuwongella immobilis</name>
    <dbReference type="NCBI Taxonomy" id="692036"/>
    <lineage>
        <taxon>Bacteria</taxon>
        <taxon>Pseudomonadati</taxon>
        <taxon>Planctomycetota</taxon>
        <taxon>Planctomycetia</taxon>
        <taxon>Gemmatales</taxon>
        <taxon>Gemmataceae</taxon>
        <taxon>Tuwongella</taxon>
    </lineage>
</organism>
<name>A0A6C2YMN6_9BACT</name>
<evidence type="ECO:0000313" key="4">
    <source>
        <dbReference type="Proteomes" id="UP000464378"/>
    </source>
</evidence>
<dbReference type="Proteomes" id="UP000464378">
    <property type="component" value="Chromosome"/>
</dbReference>
<evidence type="ECO:0000256" key="1">
    <source>
        <dbReference type="SAM" id="MobiDB-lite"/>
    </source>
</evidence>
<dbReference type="KEGG" id="tim:GMBLW1_13260"/>
<dbReference type="EMBL" id="LR593887">
    <property type="protein sequence ID" value="VTS01990.1"/>
    <property type="molecule type" value="Genomic_DNA"/>
</dbReference>
<proteinExistence type="predicted"/>
<feature type="compositionally biased region" description="Pro residues" evidence="1">
    <location>
        <begin position="92"/>
        <end position="105"/>
    </location>
</feature>
<keyword evidence="2" id="KW-1133">Transmembrane helix</keyword>
<dbReference type="RefSeq" id="WP_162657788.1">
    <property type="nucleotide sequence ID" value="NZ_LR593887.1"/>
</dbReference>
<feature type="region of interest" description="Disordered" evidence="1">
    <location>
        <begin position="77"/>
        <end position="129"/>
    </location>
</feature>
<protein>
    <submittedName>
        <fullName evidence="3">: SHOCT</fullName>
    </submittedName>
</protein>
<reference evidence="3" key="1">
    <citation type="submission" date="2019-04" db="EMBL/GenBank/DDBJ databases">
        <authorList>
            <consortium name="Science for Life Laboratories"/>
        </authorList>
    </citation>
    <scope>NUCLEOTIDE SEQUENCE</scope>
    <source>
        <strain evidence="3">MBLW1</strain>
    </source>
</reference>
<gene>
    <name evidence="3" type="ORF">GMBLW1_13260</name>
</gene>
<feature type="compositionally biased region" description="Acidic residues" evidence="1">
    <location>
        <begin position="118"/>
        <end position="129"/>
    </location>
</feature>
<keyword evidence="4" id="KW-1185">Reference proteome</keyword>
<evidence type="ECO:0000313" key="3">
    <source>
        <dbReference type="EMBL" id="VIP02634.1"/>
    </source>
</evidence>
<dbReference type="AlphaFoldDB" id="A0A6C2YMN6"/>
<keyword evidence="2" id="KW-0472">Membrane</keyword>
<sequence>MILANILQNQNFLAAAGLLILTLLLGAGILTWLDRWKKRQLSDQPNESLGSYRKLYENGELTREEYEAIRARVAHRVVGKTPPASGKRPGAPGDPSPASQPQPPRELPKEDPSSILEIEPDLDPPDATK</sequence>
<feature type="transmembrane region" description="Helical" evidence="2">
    <location>
        <begin position="12"/>
        <end position="33"/>
    </location>
</feature>
<dbReference type="EMBL" id="LR586016">
    <property type="protein sequence ID" value="VIP02634.1"/>
    <property type="molecule type" value="Genomic_DNA"/>
</dbReference>
<accession>A0A6C2YMN6</accession>